<name>A0A9P5TEL1_9AGAM</name>
<accession>A0A9P5TEL1</accession>
<evidence type="ECO:0000313" key="3">
    <source>
        <dbReference type="Proteomes" id="UP000759537"/>
    </source>
</evidence>
<protein>
    <submittedName>
        <fullName evidence="2">Uncharacterized protein</fullName>
    </submittedName>
</protein>
<dbReference type="AlphaFoldDB" id="A0A9P5TEL1"/>
<organism evidence="2 3">
    <name type="scientific">Russula ochroleuca</name>
    <dbReference type="NCBI Taxonomy" id="152965"/>
    <lineage>
        <taxon>Eukaryota</taxon>
        <taxon>Fungi</taxon>
        <taxon>Dikarya</taxon>
        <taxon>Basidiomycota</taxon>
        <taxon>Agaricomycotina</taxon>
        <taxon>Agaricomycetes</taxon>
        <taxon>Russulales</taxon>
        <taxon>Russulaceae</taxon>
        <taxon>Russula</taxon>
    </lineage>
</organism>
<keyword evidence="1" id="KW-1133">Transmembrane helix</keyword>
<gene>
    <name evidence="2" type="ORF">DFH94DRAFT_798047</name>
</gene>
<reference evidence="2" key="1">
    <citation type="submission" date="2019-10" db="EMBL/GenBank/DDBJ databases">
        <authorList>
            <consortium name="DOE Joint Genome Institute"/>
            <person name="Kuo A."/>
            <person name="Miyauchi S."/>
            <person name="Kiss E."/>
            <person name="Drula E."/>
            <person name="Kohler A."/>
            <person name="Sanchez-Garcia M."/>
            <person name="Andreopoulos B."/>
            <person name="Barry K.W."/>
            <person name="Bonito G."/>
            <person name="Buee M."/>
            <person name="Carver A."/>
            <person name="Chen C."/>
            <person name="Cichocki N."/>
            <person name="Clum A."/>
            <person name="Culley D."/>
            <person name="Crous P.W."/>
            <person name="Fauchery L."/>
            <person name="Girlanda M."/>
            <person name="Hayes R."/>
            <person name="Keri Z."/>
            <person name="LaButti K."/>
            <person name="Lipzen A."/>
            <person name="Lombard V."/>
            <person name="Magnuson J."/>
            <person name="Maillard F."/>
            <person name="Morin E."/>
            <person name="Murat C."/>
            <person name="Nolan M."/>
            <person name="Ohm R."/>
            <person name="Pangilinan J."/>
            <person name="Pereira M."/>
            <person name="Perotto S."/>
            <person name="Peter M."/>
            <person name="Riley R."/>
            <person name="Sitrit Y."/>
            <person name="Stielow B."/>
            <person name="Szollosi G."/>
            <person name="Zifcakova L."/>
            <person name="Stursova M."/>
            <person name="Spatafora J.W."/>
            <person name="Tedersoo L."/>
            <person name="Vaario L.-M."/>
            <person name="Yamada A."/>
            <person name="Yan M."/>
            <person name="Wang P."/>
            <person name="Xu J."/>
            <person name="Bruns T."/>
            <person name="Baldrian P."/>
            <person name="Vilgalys R."/>
            <person name="Henrissat B."/>
            <person name="Grigoriev I.V."/>
            <person name="Hibbett D."/>
            <person name="Nagy L.G."/>
            <person name="Martin F.M."/>
        </authorList>
    </citation>
    <scope>NUCLEOTIDE SEQUENCE</scope>
    <source>
        <strain evidence="2">Prilba</strain>
    </source>
</reference>
<feature type="transmembrane region" description="Helical" evidence="1">
    <location>
        <begin position="12"/>
        <end position="34"/>
    </location>
</feature>
<dbReference type="EMBL" id="WHVB01000001">
    <property type="protein sequence ID" value="KAF8487401.1"/>
    <property type="molecule type" value="Genomic_DNA"/>
</dbReference>
<evidence type="ECO:0000256" key="1">
    <source>
        <dbReference type="SAM" id="Phobius"/>
    </source>
</evidence>
<evidence type="ECO:0000313" key="2">
    <source>
        <dbReference type="EMBL" id="KAF8487401.1"/>
    </source>
</evidence>
<keyword evidence="3" id="KW-1185">Reference proteome</keyword>
<keyword evidence="1" id="KW-0812">Transmembrane</keyword>
<sequence>MTRQRAAVSVPPLTVGTLVLVATSSPSTLLWSWLSPSRHRRRRRRVPFLAVAVLVLFLALRHPSLSGSHVPSHVPLSASLLVVVALVVRGHDDVTLCQTCLRAISTLIVPLLSQSSHPLPCLLDTGNLEASTKRIQFDGEEVVEAINIEVIKALASDKGLVAPSYAYLYVDKEGGTVVKEIVRSWTTFKQTFKLSRLIRCRAAEDAYCQSIELEWFESDLDWHAEKCLETDASPSSLLNVPVVILHVGAKAPTKLILALTTPDLAHINGSFTALRKICAPGTVDDPPDSGLGQVLVEGPSPVPCSCSPIAPFLDVAEPTVRAIKDAASRLALLLMLKSKTSAALPF</sequence>
<dbReference type="Proteomes" id="UP000759537">
    <property type="component" value="Unassembled WGS sequence"/>
</dbReference>
<proteinExistence type="predicted"/>
<reference evidence="2" key="2">
    <citation type="journal article" date="2020" name="Nat. Commun.">
        <title>Large-scale genome sequencing of mycorrhizal fungi provides insights into the early evolution of symbiotic traits.</title>
        <authorList>
            <person name="Miyauchi S."/>
            <person name="Kiss E."/>
            <person name="Kuo A."/>
            <person name="Drula E."/>
            <person name="Kohler A."/>
            <person name="Sanchez-Garcia M."/>
            <person name="Morin E."/>
            <person name="Andreopoulos B."/>
            <person name="Barry K.W."/>
            <person name="Bonito G."/>
            <person name="Buee M."/>
            <person name="Carver A."/>
            <person name="Chen C."/>
            <person name="Cichocki N."/>
            <person name="Clum A."/>
            <person name="Culley D."/>
            <person name="Crous P.W."/>
            <person name="Fauchery L."/>
            <person name="Girlanda M."/>
            <person name="Hayes R.D."/>
            <person name="Keri Z."/>
            <person name="LaButti K."/>
            <person name="Lipzen A."/>
            <person name="Lombard V."/>
            <person name="Magnuson J."/>
            <person name="Maillard F."/>
            <person name="Murat C."/>
            <person name="Nolan M."/>
            <person name="Ohm R.A."/>
            <person name="Pangilinan J."/>
            <person name="Pereira M.F."/>
            <person name="Perotto S."/>
            <person name="Peter M."/>
            <person name="Pfister S."/>
            <person name="Riley R."/>
            <person name="Sitrit Y."/>
            <person name="Stielow J.B."/>
            <person name="Szollosi G."/>
            <person name="Zifcakova L."/>
            <person name="Stursova M."/>
            <person name="Spatafora J.W."/>
            <person name="Tedersoo L."/>
            <person name="Vaario L.M."/>
            <person name="Yamada A."/>
            <person name="Yan M."/>
            <person name="Wang P."/>
            <person name="Xu J."/>
            <person name="Bruns T."/>
            <person name="Baldrian P."/>
            <person name="Vilgalys R."/>
            <person name="Dunand C."/>
            <person name="Henrissat B."/>
            <person name="Grigoriev I.V."/>
            <person name="Hibbett D."/>
            <person name="Nagy L.G."/>
            <person name="Martin F.M."/>
        </authorList>
    </citation>
    <scope>NUCLEOTIDE SEQUENCE</scope>
    <source>
        <strain evidence="2">Prilba</strain>
    </source>
</reference>
<comment type="caution">
    <text evidence="2">The sequence shown here is derived from an EMBL/GenBank/DDBJ whole genome shotgun (WGS) entry which is preliminary data.</text>
</comment>
<feature type="transmembrane region" description="Helical" evidence="1">
    <location>
        <begin position="46"/>
        <end position="64"/>
    </location>
</feature>
<keyword evidence="1" id="KW-0472">Membrane</keyword>